<keyword evidence="2" id="KW-1185">Reference proteome</keyword>
<reference evidence="1 2" key="1">
    <citation type="submission" date="2020-05" db="EMBL/GenBank/DDBJ databases">
        <title>Identification and distribution of gene clusters putatively required for synthesis of sphingolipid metabolism inhibitors in phylogenetically diverse species of the filamentous fungus Fusarium.</title>
        <authorList>
            <person name="Kim H.-S."/>
            <person name="Busman M."/>
            <person name="Brown D.W."/>
            <person name="Divon H."/>
            <person name="Uhlig S."/>
            <person name="Proctor R.H."/>
        </authorList>
    </citation>
    <scope>NUCLEOTIDE SEQUENCE [LARGE SCALE GENOMIC DNA]</scope>
    <source>
        <strain evidence="1 2">NRRL 53147</strain>
    </source>
</reference>
<organism evidence="1 2">
    <name type="scientific">Fusarium mexicanum</name>
    <dbReference type="NCBI Taxonomy" id="751941"/>
    <lineage>
        <taxon>Eukaryota</taxon>
        <taxon>Fungi</taxon>
        <taxon>Dikarya</taxon>
        <taxon>Ascomycota</taxon>
        <taxon>Pezizomycotina</taxon>
        <taxon>Sordariomycetes</taxon>
        <taxon>Hypocreomycetidae</taxon>
        <taxon>Hypocreales</taxon>
        <taxon>Nectriaceae</taxon>
        <taxon>Fusarium</taxon>
        <taxon>Fusarium fujikuroi species complex</taxon>
    </lineage>
</organism>
<evidence type="ECO:0000313" key="1">
    <source>
        <dbReference type="EMBL" id="KAF5547463.1"/>
    </source>
</evidence>
<evidence type="ECO:0000313" key="2">
    <source>
        <dbReference type="Proteomes" id="UP000522262"/>
    </source>
</evidence>
<sequence>MMSRNHDVSLQTLSAADGFLAGLIYLSAMRQATTQRQVGDSFTNAGQTWKWLDGIWFNLENIQNNIFQLVPRLGLSGIDNTLDSFISPVIFFQVAVLSLRSALIGQPPSTLGDVVALYCLSHVVSCHLRSSHNSATIDTQLDISQWENAVDSYDHRQAFASLIQALFPAITTPASPSSFLDPATADYNDALHFMATYQAPFEPPPREVDLFESDTEYSDAAPDLLSLFGPQPMDQEAQNNRYTFIGETGFQTSAPLAPHGSALVANFTLFLEQCGDLFQNLSGRLVTAKHQYSPLSALDRVRAQNNDVSSNLQRMRQDGSFQDPSSIGILSIVDTFTQLGYLQTPKDVQEYMIIVGKVQRPKIEEELGASDAKPRKLFPTENM</sequence>
<dbReference type="EMBL" id="JAAOAM010000106">
    <property type="protein sequence ID" value="KAF5547463.1"/>
    <property type="molecule type" value="Genomic_DNA"/>
</dbReference>
<proteinExistence type="predicted"/>
<dbReference type="AlphaFoldDB" id="A0A8H5N0J9"/>
<accession>A0A8H5N0J9</accession>
<gene>
    <name evidence="1" type="ORF">FMEXI_5159</name>
</gene>
<comment type="caution">
    <text evidence="1">The sequence shown here is derived from an EMBL/GenBank/DDBJ whole genome shotgun (WGS) entry which is preliminary data.</text>
</comment>
<protein>
    <submittedName>
        <fullName evidence="1">Uncharacterized protein</fullName>
    </submittedName>
</protein>
<name>A0A8H5N0J9_9HYPO</name>
<dbReference type="Proteomes" id="UP000522262">
    <property type="component" value="Unassembled WGS sequence"/>
</dbReference>